<dbReference type="AlphaFoldDB" id="A0A8J3DCR0"/>
<reference evidence="9" key="1">
    <citation type="journal article" date="2014" name="Int. J. Syst. Evol. Microbiol.">
        <title>Complete genome sequence of Corynebacterium casei LMG S-19264T (=DSM 44701T), isolated from a smear-ripened cheese.</title>
        <authorList>
            <consortium name="US DOE Joint Genome Institute (JGI-PGF)"/>
            <person name="Walter F."/>
            <person name="Albersmeier A."/>
            <person name="Kalinowski J."/>
            <person name="Ruckert C."/>
        </authorList>
    </citation>
    <scope>NUCLEOTIDE SEQUENCE</scope>
    <source>
        <strain evidence="9">KCTC 12870</strain>
    </source>
</reference>
<feature type="transmembrane region" description="Helical" evidence="7">
    <location>
        <begin position="60"/>
        <end position="78"/>
    </location>
</feature>
<dbReference type="Pfam" id="PF13519">
    <property type="entry name" value="VWA_2"/>
    <property type="match status" value="1"/>
</dbReference>
<evidence type="ECO:0000313" key="9">
    <source>
        <dbReference type="EMBL" id="GHC05171.1"/>
    </source>
</evidence>
<evidence type="ECO:0000256" key="4">
    <source>
        <dbReference type="ARBA" id="ARBA00023136"/>
    </source>
</evidence>
<evidence type="ECO:0000259" key="8">
    <source>
        <dbReference type="PROSITE" id="PS50234"/>
    </source>
</evidence>
<feature type="compositionally biased region" description="Basic and acidic residues" evidence="6">
    <location>
        <begin position="836"/>
        <end position="875"/>
    </location>
</feature>
<dbReference type="Pfam" id="PF13432">
    <property type="entry name" value="TPR_16"/>
    <property type="match status" value="1"/>
</dbReference>
<feature type="compositionally biased region" description="Acidic residues" evidence="6">
    <location>
        <begin position="778"/>
        <end position="794"/>
    </location>
</feature>
<feature type="compositionally biased region" description="Basic and acidic residues" evidence="6">
    <location>
        <begin position="804"/>
        <end position="813"/>
    </location>
</feature>
<keyword evidence="5" id="KW-0802">TPR repeat</keyword>
<dbReference type="InterPro" id="IPR011990">
    <property type="entry name" value="TPR-like_helical_dom_sf"/>
</dbReference>
<dbReference type="SUPFAM" id="SSF53300">
    <property type="entry name" value="vWA-like"/>
    <property type="match status" value="1"/>
</dbReference>
<feature type="repeat" description="TPR" evidence="5">
    <location>
        <begin position="369"/>
        <end position="402"/>
    </location>
</feature>
<dbReference type="PANTHER" id="PTHR22550">
    <property type="entry name" value="SPORE GERMINATION PROTEIN"/>
    <property type="match status" value="1"/>
</dbReference>
<dbReference type="InterPro" id="IPR050768">
    <property type="entry name" value="UPF0353/GerABKA_families"/>
</dbReference>
<dbReference type="InterPro" id="IPR019734">
    <property type="entry name" value="TPR_rpt"/>
</dbReference>
<keyword evidence="3 7" id="KW-1133">Transmembrane helix</keyword>
<evidence type="ECO:0000256" key="1">
    <source>
        <dbReference type="ARBA" id="ARBA00022475"/>
    </source>
</evidence>
<gene>
    <name evidence="9" type="ORF">GCM10007047_22700</name>
</gene>
<feature type="compositionally biased region" description="Basic and acidic residues" evidence="6">
    <location>
        <begin position="699"/>
        <end position="751"/>
    </location>
</feature>
<dbReference type="Gene3D" id="3.40.50.410">
    <property type="entry name" value="von Willebrand factor, type A domain"/>
    <property type="match status" value="1"/>
</dbReference>
<feature type="region of interest" description="Disordered" evidence="6">
    <location>
        <begin position="614"/>
        <end position="875"/>
    </location>
</feature>
<evidence type="ECO:0000256" key="2">
    <source>
        <dbReference type="ARBA" id="ARBA00022692"/>
    </source>
</evidence>
<dbReference type="PROSITE" id="PS50234">
    <property type="entry name" value="VWFA"/>
    <property type="match status" value="1"/>
</dbReference>
<comment type="caution">
    <text evidence="9">The sequence shown here is derived from an EMBL/GenBank/DDBJ whole genome shotgun (WGS) entry which is preliminary data.</text>
</comment>
<reference evidence="9" key="2">
    <citation type="submission" date="2020-09" db="EMBL/GenBank/DDBJ databases">
        <authorList>
            <person name="Sun Q."/>
            <person name="Kim S."/>
        </authorList>
    </citation>
    <scope>NUCLEOTIDE SEQUENCE</scope>
    <source>
        <strain evidence="9">KCTC 12870</strain>
    </source>
</reference>
<dbReference type="EMBL" id="BMXG01000013">
    <property type="protein sequence ID" value="GHC05171.1"/>
    <property type="molecule type" value="Genomic_DNA"/>
</dbReference>
<proteinExistence type="predicted"/>
<sequence>MNFEYYSWLIAIPVVLLLAGGLFLLNSRARKRLVREFASDRLVKQLLASYSPARRKFKNGLLLLALTLIVFALARPQWGFTWRETKSKGIDIMFVVDVSRSMLAQDIKPNRLARSKLAILDFIDKLEGDRIGLVAFAGNAFLQCPLTLDYDAFRQSLEAVDTNVISLGGTDIARAVEESEAAFSDENNYKIMVLITDGEDLEEDGIARARKAAENGVTIYTVGVGTAEGELIPMRNRFGQLEYMRDDNGEMVRTKLDADTLDEIAQATNGFYTPLGPTGYGLEQVYEAGLEAVPEHELASRMQKMWLERFQWPLGIAIVLLAWEPLIGTRRITLRRKAKGKAVSTVGRIASKTALFALLAGLCFAASDLSASVREGESHFRNGDYAQAAAAFQAAAEADPLNAQASFNLGNALQALGQTEEAQAAYMRSLATTDFELQADAFYNLGSMRYTEAQAKLAETDLSAIAKQSDEASRQSALSIQQGRMVLNEAKSLQNNPPKQQEGQPSPEQMLMQRAQQVLQTAEQAKAAGEESIKAGTAAQAVGKPVRNAWEQAAKDFQSSLELNPAGEDAAFNYNYVSEQIESLKRNLHDLQRSQTQIQDNTSPLEKVIEELKELLKQEQQDQENQDQQNQDQQQQEQQQQQDQQQQDQQQQDQQQQQQDQQQQSQNQQNSQQQQSGEQGQQQEQKDEQQSAEQQEQQGEEKDQQSGDQEKSAEEQEAEKQAQADKEQSGEKDEASASENDEKTEKDKETENQSEEANQQKSEEVDKMIDAMDQGQQSEEDATAPESAEGEEEEKQGMTLSEEDAQKAAEEAAKAGPIQATEGKPQGEDVQIGVMSRDDARRLLESLKRAEKKLPVSGYGRRESNRDEDGKRKDW</sequence>
<dbReference type="SMART" id="SM00327">
    <property type="entry name" value="VWA"/>
    <property type="match status" value="1"/>
</dbReference>
<dbReference type="PANTHER" id="PTHR22550:SF5">
    <property type="entry name" value="LEUCINE ZIPPER PROTEIN 4"/>
    <property type="match status" value="1"/>
</dbReference>
<keyword evidence="10" id="KW-1185">Reference proteome</keyword>
<dbReference type="Gene3D" id="1.25.40.10">
    <property type="entry name" value="Tetratricopeptide repeat domain"/>
    <property type="match status" value="1"/>
</dbReference>
<dbReference type="InterPro" id="IPR036465">
    <property type="entry name" value="vWFA_dom_sf"/>
</dbReference>
<feature type="domain" description="VWFA" evidence="8">
    <location>
        <begin position="91"/>
        <end position="275"/>
    </location>
</feature>
<dbReference type="Proteomes" id="UP000642829">
    <property type="component" value="Unassembled WGS sequence"/>
</dbReference>
<dbReference type="PROSITE" id="PS50005">
    <property type="entry name" value="TPR"/>
    <property type="match status" value="1"/>
</dbReference>
<keyword evidence="1" id="KW-1003">Cell membrane</keyword>
<keyword evidence="4 7" id="KW-0472">Membrane</keyword>
<dbReference type="SMART" id="SM00028">
    <property type="entry name" value="TPR"/>
    <property type="match status" value="3"/>
</dbReference>
<feature type="transmembrane region" description="Helical" evidence="7">
    <location>
        <begin position="6"/>
        <end position="25"/>
    </location>
</feature>
<keyword evidence="2 7" id="KW-0812">Transmembrane</keyword>
<protein>
    <recommendedName>
        <fullName evidence="8">VWFA domain-containing protein</fullName>
    </recommendedName>
</protein>
<evidence type="ECO:0000256" key="5">
    <source>
        <dbReference type="PROSITE-ProRule" id="PRU00339"/>
    </source>
</evidence>
<dbReference type="SUPFAM" id="SSF48452">
    <property type="entry name" value="TPR-like"/>
    <property type="match status" value="1"/>
</dbReference>
<feature type="compositionally biased region" description="Low complexity" evidence="6">
    <location>
        <begin position="626"/>
        <end position="683"/>
    </location>
</feature>
<dbReference type="RefSeq" id="WP_189515200.1">
    <property type="nucleotide sequence ID" value="NZ_BMXG01000013.1"/>
</dbReference>
<dbReference type="InterPro" id="IPR002035">
    <property type="entry name" value="VWF_A"/>
</dbReference>
<organism evidence="9 10">
    <name type="scientific">Cerasicoccus arenae</name>
    <dbReference type="NCBI Taxonomy" id="424488"/>
    <lineage>
        <taxon>Bacteria</taxon>
        <taxon>Pseudomonadati</taxon>
        <taxon>Verrucomicrobiota</taxon>
        <taxon>Opitutia</taxon>
        <taxon>Puniceicoccales</taxon>
        <taxon>Cerasicoccaceae</taxon>
        <taxon>Cerasicoccus</taxon>
    </lineage>
</organism>
<accession>A0A8J3DCR0</accession>
<evidence type="ECO:0000256" key="7">
    <source>
        <dbReference type="SAM" id="Phobius"/>
    </source>
</evidence>
<evidence type="ECO:0000256" key="6">
    <source>
        <dbReference type="SAM" id="MobiDB-lite"/>
    </source>
</evidence>
<evidence type="ECO:0000256" key="3">
    <source>
        <dbReference type="ARBA" id="ARBA00022989"/>
    </source>
</evidence>
<name>A0A8J3DCR0_9BACT</name>
<evidence type="ECO:0000313" key="10">
    <source>
        <dbReference type="Proteomes" id="UP000642829"/>
    </source>
</evidence>
<feature type="compositionally biased region" description="Basic and acidic residues" evidence="6">
    <location>
        <begin position="761"/>
        <end position="770"/>
    </location>
</feature>